<dbReference type="Pfam" id="PF01266">
    <property type="entry name" value="DAO"/>
    <property type="match status" value="1"/>
</dbReference>
<evidence type="ECO:0000256" key="3">
    <source>
        <dbReference type="ARBA" id="ARBA00022630"/>
    </source>
</evidence>
<keyword evidence="4" id="KW-0274">FAD</keyword>
<dbReference type="InterPro" id="IPR036188">
    <property type="entry name" value="FAD/NAD-bd_sf"/>
</dbReference>
<dbReference type="Gene3D" id="1.10.8.870">
    <property type="entry name" value="Alpha-glycerophosphate oxidase, cap domain"/>
    <property type="match status" value="1"/>
</dbReference>
<dbReference type="InterPro" id="IPR000447">
    <property type="entry name" value="G3P_DH_FAD-dep"/>
</dbReference>
<dbReference type="Pfam" id="PF16901">
    <property type="entry name" value="DAO_C"/>
    <property type="match status" value="1"/>
</dbReference>
<sequence>MRARLSGERFDVAIIGGGINGVAIARECARAGKRTLLVEQNDFASGTTSRSTRIIHGGLRYLEHGELGLVRESLKERERMLADYPHLVRPLRFVLAIPKASRHNALAIRTGLLLYRKLAGARCLPALAQFDAHLDRPDLATFDYDDAQCEFPERLVAEWLGEAIAAGAVVRNHCTALGLTKNDGRVTGLVIHDTLTGTEARVEAAHVINATGPWADMVCAQSGVETKEKLLGGIRGSHIVLPRFPGAPGSAVYSEAPDGRPVFLIPWNDQLLVGTTEVPDSADPARAEPSPEEVGYLLDSVNHLYPAANIGAGDILYAFAGVRPLPYSPTAKPAAITRRHRIHDHSDDGARGLYSVIGGKLTTAAALAREVARKLGAHVPEPQTALIAPAPADGIEVTLRQWARQISAVAHIPEHSARAVAEWHGRRAMCVARMAGTDDALRHPLCPHSSHIVAEAVEVARYECAVTLGDILLRRVPVALSGCWSKQCTRAAAQRIGWALGWDQLRIGREAELFDAERAAFLKKPSGLSRPQRAA</sequence>
<dbReference type="GO" id="GO:0004368">
    <property type="term" value="F:glycerol-3-phosphate dehydrogenase (quinone) activity"/>
    <property type="evidence" value="ECO:0007669"/>
    <property type="project" value="InterPro"/>
</dbReference>
<evidence type="ECO:0000256" key="2">
    <source>
        <dbReference type="ARBA" id="ARBA00007330"/>
    </source>
</evidence>
<gene>
    <name evidence="8" type="ORF">HYX28_08265</name>
</gene>
<comment type="similarity">
    <text evidence="2">Belongs to the FAD-dependent glycerol-3-phosphate dehydrogenase family.</text>
</comment>
<dbReference type="PRINTS" id="PR01001">
    <property type="entry name" value="FADG3PDH"/>
</dbReference>
<feature type="domain" description="Alpha-glycerophosphate oxidase C-terminal" evidence="7">
    <location>
        <begin position="399"/>
        <end position="505"/>
    </location>
</feature>
<evidence type="ECO:0000256" key="5">
    <source>
        <dbReference type="ARBA" id="ARBA00023002"/>
    </source>
</evidence>
<dbReference type="AlphaFoldDB" id="A0A932A8P4"/>
<dbReference type="InterPro" id="IPR006076">
    <property type="entry name" value="FAD-dep_OxRdtase"/>
</dbReference>
<organism evidence="8 9">
    <name type="scientific">Candidatus Korobacter versatilis</name>
    <dbReference type="NCBI Taxonomy" id="658062"/>
    <lineage>
        <taxon>Bacteria</taxon>
        <taxon>Pseudomonadati</taxon>
        <taxon>Acidobacteriota</taxon>
        <taxon>Terriglobia</taxon>
        <taxon>Terriglobales</taxon>
        <taxon>Candidatus Korobacteraceae</taxon>
        <taxon>Candidatus Korobacter</taxon>
    </lineage>
</organism>
<dbReference type="InterPro" id="IPR031656">
    <property type="entry name" value="DAO_C"/>
</dbReference>
<accession>A0A932A8P4</accession>
<protein>
    <submittedName>
        <fullName evidence="8">Glycerol-3-phosphate dehydrogenase/oxidase</fullName>
    </submittedName>
</protein>
<dbReference type="EMBL" id="JACPNR010000010">
    <property type="protein sequence ID" value="MBI2678761.1"/>
    <property type="molecule type" value="Genomic_DNA"/>
</dbReference>
<dbReference type="InterPro" id="IPR038299">
    <property type="entry name" value="DAO_C_sf"/>
</dbReference>
<dbReference type="SUPFAM" id="SSF51905">
    <property type="entry name" value="FAD/NAD(P)-binding domain"/>
    <property type="match status" value="1"/>
</dbReference>
<dbReference type="Gene3D" id="3.30.9.10">
    <property type="entry name" value="D-Amino Acid Oxidase, subunit A, domain 2"/>
    <property type="match status" value="1"/>
</dbReference>
<dbReference type="SUPFAM" id="SSF54373">
    <property type="entry name" value="FAD-linked reductases, C-terminal domain"/>
    <property type="match status" value="1"/>
</dbReference>
<dbReference type="Proteomes" id="UP000779809">
    <property type="component" value="Unassembled WGS sequence"/>
</dbReference>
<keyword evidence="5" id="KW-0560">Oxidoreductase</keyword>
<feature type="domain" description="FAD dependent oxidoreductase" evidence="6">
    <location>
        <begin position="11"/>
        <end position="373"/>
    </location>
</feature>
<evidence type="ECO:0000256" key="4">
    <source>
        <dbReference type="ARBA" id="ARBA00022827"/>
    </source>
</evidence>
<evidence type="ECO:0000259" key="7">
    <source>
        <dbReference type="Pfam" id="PF16901"/>
    </source>
</evidence>
<evidence type="ECO:0000313" key="9">
    <source>
        <dbReference type="Proteomes" id="UP000779809"/>
    </source>
</evidence>
<evidence type="ECO:0000256" key="1">
    <source>
        <dbReference type="ARBA" id="ARBA00001974"/>
    </source>
</evidence>
<proteinExistence type="inferred from homology"/>
<comment type="cofactor">
    <cofactor evidence="1">
        <name>FAD</name>
        <dbReference type="ChEBI" id="CHEBI:57692"/>
    </cofactor>
</comment>
<evidence type="ECO:0000259" key="6">
    <source>
        <dbReference type="Pfam" id="PF01266"/>
    </source>
</evidence>
<dbReference type="GO" id="GO:0046168">
    <property type="term" value="P:glycerol-3-phosphate catabolic process"/>
    <property type="evidence" value="ECO:0007669"/>
    <property type="project" value="TreeGrafter"/>
</dbReference>
<name>A0A932A8P4_9BACT</name>
<keyword evidence="3" id="KW-0285">Flavoprotein</keyword>
<evidence type="ECO:0000313" key="8">
    <source>
        <dbReference type="EMBL" id="MBI2678761.1"/>
    </source>
</evidence>
<comment type="caution">
    <text evidence="8">The sequence shown here is derived from an EMBL/GenBank/DDBJ whole genome shotgun (WGS) entry which is preliminary data.</text>
</comment>
<reference evidence="8" key="1">
    <citation type="submission" date="2020-07" db="EMBL/GenBank/DDBJ databases">
        <title>Huge and variable diversity of episymbiotic CPR bacteria and DPANN archaea in groundwater ecosystems.</title>
        <authorList>
            <person name="He C.Y."/>
            <person name="Keren R."/>
            <person name="Whittaker M."/>
            <person name="Farag I.F."/>
            <person name="Doudna J."/>
            <person name="Cate J.H.D."/>
            <person name="Banfield J.F."/>
        </authorList>
    </citation>
    <scope>NUCLEOTIDE SEQUENCE</scope>
    <source>
        <strain evidence="8">NC_groundwater_580_Pr5_B-0.1um_64_19</strain>
    </source>
</reference>
<dbReference type="PANTHER" id="PTHR11985:SF15">
    <property type="entry name" value="GLYCEROL-3-PHOSPHATE DEHYDROGENASE, MITOCHONDRIAL"/>
    <property type="match status" value="1"/>
</dbReference>
<dbReference type="PANTHER" id="PTHR11985">
    <property type="entry name" value="GLYCEROL-3-PHOSPHATE DEHYDROGENASE"/>
    <property type="match status" value="1"/>
</dbReference>
<dbReference type="Gene3D" id="3.50.50.60">
    <property type="entry name" value="FAD/NAD(P)-binding domain"/>
    <property type="match status" value="1"/>
</dbReference>